<comment type="caution">
    <text evidence="1">The sequence shown here is derived from an EMBL/GenBank/DDBJ whole genome shotgun (WGS) entry which is preliminary data.</text>
</comment>
<reference evidence="1" key="1">
    <citation type="journal article" date="2020" name="bioRxiv">
        <title>Hybrid origin of Populus tomentosa Carr. identified through genome sequencing and phylogenomic analysis.</title>
        <authorList>
            <person name="An X."/>
            <person name="Gao K."/>
            <person name="Chen Z."/>
            <person name="Li J."/>
            <person name="Yang X."/>
            <person name="Yang X."/>
            <person name="Zhou J."/>
            <person name="Guo T."/>
            <person name="Zhao T."/>
            <person name="Huang S."/>
            <person name="Miao D."/>
            <person name="Khan W.U."/>
            <person name="Rao P."/>
            <person name="Ye M."/>
            <person name="Lei B."/>
            <person name="Liao W."/>
            <person name="Wang J."/>
            <person name="Ji L."/>
            <person name="Li Y."/>
            <person name="Guo B."/>
            <person name="Mustafa N.S."/>
            <person name="Li S."/>
            <person name="Yun Q."/>
            <person name="Keller S.R."/>
            <person name="Mao J."/>
            <person name="Zhang R."/>
            <person name="Strauss S.H."/>
        </authorList>
    </citation>
    <scope>NUCLEOTIDE SEQUENCE</scope>
    <source>
        <strain evidence="1">GM15</strain>
        <tissue evidence="1">Leaf</tissue>
    </source>
</reference>
<sequence length="104" mass="11797">MIGSIIADGDSPTASVTFAHINSLIQLFSVCFLWTHTLTDDEWRRKSGVCHWRVWIHSHGLSSSYSSGVMLSKPPFVTRVSDFLFICSWLRFFSVHSNLLVFCA</sequence>
<accession>A0A8X8CQU6</accession>
<protein>
    <submittedName>
        <fullName evidence="1">Uncharacterized protein</fullName>
    </submittedName>
</protein>
<dbReference type="AlphaFoldDB" id="A0A8X8CQU6"/>
<dbReference type="Proteomes" id="UP000886885">
    <property type="component" value="Chromosome 9A"/>
</dbReference>
<proteinExistence type="predicted"/>
<gene>
    <name evidence="1" type="ORF">POTOM_032859</name>
</gene>
<evidence type="ECO:0000313" key="1">
    <source>
        <dbReference type="EMBL" id="KAG6762364.1"/>
    </source>
</evidence>
<keyword evidence="2" id="KW-1185">Reference proteome</keyword>
<dbReference type="EMBL" id="JAAWWB010000017">
    <property type="protein sequence ID" value="KAG6762364.1"/>
    <property type="molecule type" value="Genomic_DNA"/>
</dbReference>
<evidence type="ECO:0000313" key="2">
    <source>
        <dbReference type="Proteomes" id="UP000886885"/>
    </source>
</evidence>
<name>A0A8X8CQU6_POPTO</name>
<organism evidence="1 2">
    <name type="scientific">Populus tomentosa</name>
    <name type="common">Chinese white poplar</name>
    <dbReference type="NCBI Taxonomy" id="118781"/>
    <lineage>
        <taxon>Eukaryota</taxon>
        <taxon>Viridiplantae</taxon>
        <taxon>Streptophyta</taxon>
        <taxon>Embryophyta</taxon>
        <taxon>Tracheophyta</taxon>
        <taxon>Spermatophyta</taxon>
        <taxon>Magnoliopsida</taxon>
        <taxon>eudicotyledons</taxon>
        <taxon>Gunneridae</taxon>
        <taxon>Pentapetalae</taxon>
        <taxon>rosids</taxon>
        <taxon>fabids</taxon>
        <taxon>Malpighiales</taxon>
        <taxon>Salicaceae</taxon>
        <taxon>Saliceae</taxon>
        <taxon>Populus</taxon>
    </lineage>
</organism>